<feature type="compositionally biased region" description="Low complexity" evidence="1">
    <location>
        <begin position="629"/>
        <end position="639"/>
    </location>
</feature>
<dbReference type="AlphaFoldDB" id="A0A1F7WRW0"/>
<dbReference type="Gene3D" id="2.40.160.50">
    <property type="entry name" value="membrane protein fhac: a member of the omp85/tpsb transporter family"/>
    <property type="match status" value="1"/>
</dbReference>
<evidence type="ECO:0000313" key="4">
    <source>
        <dbReference type="Proteomes" id="UP000178735"/>
    </source>
</evidence>
<keyword evidence="2" id="KW-0812">Transmembrane</keyword>
<sequence length="977" mass="110739">MAYIKKDCFILSFQGVCGVLSLAVFTVLISLIFAVPASALNLDFASWRILSSAHFNIYYHNNNDGFARAAAAIAESSAVEISRTLNLKTIPKNIPLILYDAGDTPFGFTNVLKNKMWVSIALPDPAELSDKIWIESIIRHELTHYLMGAKLDKFIKLGTGRLIGWGVTPMWFIEGVAQREESGWNAVKDSAVRTAILSDKFLNLSDLQIFYFFNYQGRRLGYHIGNSMVVYMAERFGPDVISKILENTSYFKLNSFNQAFKKVTGLSLNQFFEEWHIRSLEKYKKQVEGKKSITDYARPLDFHGGLNISPAFGRDGKNLFLLSNKGRDVRRLSLFSINVETKKTSKLIDNLEDNYFLDRGSEFILFCRKSRNKFDNLVSDIFRYDIKSGAVKRVTRWLKAASPVYDYDSKTIFCVQQEAGATNLCRIDFDGNLRERVTDLGYNCAIYDIQIPFSQRPDPDKKNEKIMFLNYFKDGRFSVASLNYDKKSTDYGKIIPVTSSDSMIIKPRVFIQKDGSYKVFFIRDRGGIFNICSVTLERRNGGFDISSRENLTDFRESVIDYDFCPSYGRLAVVTQTHYGSDITLLDAGKKYAGDKELVSGPGDADDIACEKTAERGKLETGETVPSHLKGSASGTSAIKSSSSQHKYKIIPYKNNLKMEYLIPMAGSQSSKSLFGAQGRFADAIDRHIIDYQLLAGSSKYRNLTASYIYRGFKPTLGAAVYDLVRDLRPGVLENLRGADLFLNYKLFDTLVIFDLFAREISANSISPRLVLSKPELLNGENKDRGYFIKLLNYSAENSIDADIHPLNAHSVMLYHQNSTAKFNSFYRYKMSKLDVSKWMMLSGRLKNTIKARVMLATSSGDYDFQLGGHNDLRGYSTRPIIGRKAQLYSLEYSHLPINQPLQFKILSVNKVYPALFYDIATTYDDYSRAAWHKSAGVELKTRLLIFRKTPLAGKVGVAWRLGEGHEKEFYTAFDLKF</sequence>
<feature type="transmembrane region" description="Helical" evidence="2">
    <location>
        <begin position="12"/>
        <end position="35"/>
    </location>
</feature>
<organism evidence="3 4">
    <name type="scientific">Candidatus Wallbacteria bacterium GWC2_49_35</name>
    <dbReference type="NCBI Taxonomy" id="1817813"/>
    <lineage>
        <taxon>Bacteria</taxon>
        <taxon>Candidatus Walliibacteriota</taxon>
    </lineage>
</organism>
<dbReference type="InterPro" id="IPR011042">
    <property type="entry name" value="6-blade_b-propeller_TolB-like"/>
</dbReference>
<accession>A0A1F7WRW0</accession>
<gene>
    <name evidence="3" type="ORF">A2008_02280</name>
</gene>
<keyword evidence="2" id="KW-1133">Transmembrane helix</keyword>
<name>A0A1F7WRW0_9BACT</name>
<feature type="region of interest" description="Disordered" evidence="1">
    <location>
        <begin position="619"/>
        <end position="639"/>
    </location>
</feature>
<dbReference type="STRING" id="1817813.A2008_02280"/>
<comment type="caution">
    <text evidence="3">The sequence shown here is derived from an EMBL/GenBank/DDBJ whole genome shotgun (WGS) entry which is preliminary data.</text>
</comment>
<dbReference type="EMBL" id="MGFH01000110">
    <property type="protein sequence ID" value="OGM05543.1"/>
    <property type="molecule type" value="Genomic_DNA"/>
</dbReference>
<evidence type="ECO:0000313" key="3">
    <source>
        <dbReference type="EMBL" id="OGM05543.1"/>
    </source>
</evidence>
<keyword evidence="2" id="KW-0472">Membrane</keyword>
<dbReference type="Proteomes" id="UP000178735">
    <property type="component" value="Unassembled WGS sequence"/>
</dbReference>
<protein>
    <recommendedName>
        <fullName evidence="5">Peptidase MA-like domain-containing protein</fullName>
    </recommendedName>
</protein>
<dbReference type="Gene3D" id="2.120.10.30">
    <property type="entry name" value="TolB, C-terminal domain"/>
    <property type="match status" value="1"/>
</dbReference>
<reference evidence="3 4" key="1">
    <citation type="journal article" date="2016" name="Nat. Commun.">
        <title>Thousands of microbial genomes shed light on interconnected biogeochemical processes in an aquifer system.</title>
        <authorList>
            <person name="Anantharaman K."/>
            <person name="Brown C.T."/>
            <person name="Hug L.A."/>
            <person name="Sharon I."/>
            <person name="Castelle C.J."/>
            <person name="Probst A.J."/>
            <person name="Thomas B.C."/>
            <person name="Singh A."/>
            <person name="Wilkins M.J."/>
            <person name="Karaoz U."/>
            <person name="Brodie E.L."/>
            <person name="Williams K.H."/>
            <person name="Hubbard S.S."/>
            <person name="Banfield J.F."/>
        </authorList>
    </citation>
    <scope>NUCLEOTIDE SEQUENCE [LARGE SCALE GENOMIC DNA]</scope>
</reference>
<proteinExistence type="predicted"/>
<evidence type="ECO:0008006" key="5">
    <source>
        <dbReference type="Google" id="ProtNLM"/>
    </source>
</evidence>
<evidence type="ECO:0000256" key="1">
    <source>
        <dbReference type="SAM" id="MobiDB-lite"/>
    </source>
</evidence>
<evidence type="ECO:0000256" key="2">
    <source>
        <dbReference type="SAM" id="Phobius"/>
    </source>
</evidence>
<dbReference type="SUPFAM" id="SSF69304">
    <property type="entry name" value="Tricorn protease N-terminal domain"/>
    <property type="match status" value="1"/>
</dbReference>